<protein>
    <submittedName>
        <fullName evidence="1">Uncharacterized protein</fullName>
    </submittedName>
</protein>
<evidence type="ECO:0000313" key="2">
    <source>
        <dbReference type="Proteomes" id="UP000824002"/>
    </source>
</evidence>
<name>A0A9D1JZJ7_9FIRM</name>
<reference evidence="1" key="1">
    <citation type="submission" date="2020-10" db="EMBL/GenBank/DDBJ databases">
        <authorList>
            <person name="Gilroy R."/>
        </authorList>
    </citation>
    <scope>NUCLEOTIDE SEQUENCE</scope>
    <source>
        <strain evidence="1">CHK199-13235</strain>
    </source>
</reference>
<gene>
    <name evidence="1" type="ORF">IAB51_03230</name>
</gene>
<dbReference type="AlphaFoldDB" id="A0A9D1JZJ7"/>
<organism evidence="1 2">
    <name type="scientific">Candidatus Merdivicinus excrementipullorum</name>
    <dbReference type="NCBI Taxonomy" id="2840867"/>
    <lineage>
        <taxon>Bacteria</taxon>
        <taxon>Bacillati</taxon>
        <taxon>Bacillota</taxon>
        <taxon>Clostridia</taxon>
        <taxon>Eubacteriales</taxon>
        <taxon>Oscillospiraceae</taxon>
        <taxon>Oscillospiraceae incertae sedis</taxon>
        <taxon>Candidatus Merdivicinus</taxon>
    </lineage>
</organism>
<proteinExistence type="predicted"/>
<dbReference type="Proteomes" id="UP000824002">
    <property type="component" value="Unassembled WGS sequence"/>
</dbReference>
<evidence type="ECO:0000313" key="1">
    <source>
        <dbReference type="EMBL" id="HIS75802.1"/>
    </source>
</evidence>
<reference evidence="1" key="2">
    <citation type="journal article" date="2021" name="PeerJ">
        <title>Extensive microbial diversity within the chicken gut microbiome revealed by metagenomics and culture.</title>
        <authorList>
            <person name="Gilroy R."/>
            <person name="Ravi A."/>
            <person name="Getino M."/>
            <person name="Pursley I."/>
            <person name="Horton D.L."/>
            <person name="Alikhan N.F."/>
            <person name="Baker D."/>
            <person name="Gharbi K."/>
            <person name="Hall N."/>
            <person name="Watson M."/>
            <person name="Adriaenssens E.M."/>
            <person name="Foster-Nyarko E."/>
            <person name="Jarju S."/>
            <person name="Secka A."/>
            <person name="Antonio M."/>
            <person name="Oren A."/>
            <person name="Chaudhuri R.R."/>
            <person name="La Ragione R."/>
            <person name="Hildebrand F."/>
            <person name="Pallen M.J."/>
        </authorList>
    </citation>
    <scope>NUCLEOTIDE SEQUENCE</scope>
    <source>
        <strain evidence="1">CHK199-13235</strain>
    </source>
</reference>
<sequence length="322" mass="36050">MKAAHKLELGRFIQWDHGENYPFSACMAKLMELLGGDARLYTYGFFAGLSGDDFVMCYGNNGRCNDCVSVCENTGTFLARTFGRIGLSYRYFPSAEWKKDPGALWEELCAFLDRGIPVLTVGEGAKANYDLVFAYDRPACVFQTTCGDQVYDQAIPLEGAEAGFVFLDALPAVRDLAAVYRESILQIPALMQGRTENGAVFGANAYRSWADDLENGRYDGCTEENFDKWQDWCVYVCNLATNARHGWDFIAKAYWHNQDLPNILHLIALLDRSERDVWYGLEAAGCGFNVTPENLQNPEKRAKAAALLRQAAGFSDEICRLF</sequence>
<comment type="caution">
    <text evidence="1">The sequence shown here is derived from an EMBL/GenBank/DDBJ whole genome shotgun (WGS) entry which is preliminary data.</text>
</comment>
<dbReference type="EMBL" id="DVJP01000025">
    <property type="protein sequence ID" value="HIS75802.1"/>
    <property type="molecule type" value="Genomic_DNA"/>
</dbReference>
<accession>A0A9D1JZJ7</accession>